<dbReference type="InterPro" id="IPR004014">
    <property type="entry name" value="ATPase_P-typ_cation-transptr_N"/>
</dbReference>
<feature type="domain" description="Cation-transporting P-type ATPase N-terminal" evidence="15">
    <location>
        <begin position="179"/>
        <end position="231"/>
    </location>
</feature>
<comment type="catalytic activity">
    <reaction evidence="12 13">
        <text>ATP + H2O = ADP + phosphate + H(+)</text>
        <dbReference type="Rhea" id="RHEA:13065"/>
        <dbReference type="ChEBI" id="CHEBI:15377"/>
        <dbReference type="ChEBI" id="CHEBI:15378"/>
        <dbReference type="ChEBI" id="CHEBI:30616"/>
        <dbReference type="ChEBI" id="CHEBI:43474"/>
        <dbReference type="ChEBI" id="CHEBI:456216"/>
    </reaction>
</comment>
<feature type="domain" description="P-type ATPase A" evidence="14">
    <location>
        <begin position="286"/>
        <end position="397"/>
    </location>
</feature>
<evidence type="ECO:0000313" key="18">
    <source>
        <dbReference type="Proteomes" id="UP001153737"/>
    </source>
</evidence>
<dbReference type="FunFam" id="3.40.50.1000:FF:000068">
    <property type="entry name" value="Cation-transporting ATPase"/>
    <property type="match status" value="1"/>
</dbReference>
<feature type="transmembrane region" description="Helical" evidence="13">
    <location>
        <begin position="1059"/>
        <end position="1079"/>
    </location>
</feature>
<dbReference type="InterPro" id="IPR008250">
    <property type="entry name" value="ATPase_P-typ_transduc_dom_A_sf"/>
</dbReference>
<dbReference type="PROSITE" id="PS00154">
    <property type="entry name" value="ATPASE_E1_E2"/>
    <property type="match status" value="1"/>
</dbReference>
<dbReference type="InterPro" id="IPR023214">
    <property type="entry name" value="HAD_sf"/>
</dbReference>
<dbReference type="PANTHER" id="PTHR45630:SF8">
    <property type="entry name" value="CATION-TRANSPORTING ATPASE"/>
    <property type="match status" value="1"/>
</dbReference>
<comment type="similarity">
    <text evidence="2 13">Belongs to the cation transport ATPase (P-type) (TC 3.A.3) family. Type V subfamily.</text>
</comment>
<gene>
    <name evidence="17" type="ORF">PHAECO_LOCUS10451</name>
</gene>
<dbReference type="Proteomes" id="UP001153737">
    <property type="component" value="Chromosome 6"/>
</dbReference>
<evidence type="ECO:0000259" key="16">
    <source>
        <dbReference type="Pfam" id="PF12409"/>
    </source>
</evidence>
<feature type="transmembrane region" description="Helical" evidence="13">
    <location>
        <begin position="1103"/>
        <end position="1124"/>
    </location>
</feature>
<dbReference type="Gene3D" id="2.70.150.10">
    <property type="entry name" value="Calcium-transporting ATPase, cytoplasmic transduction domain A"/>
    <property type="match status" value="1"/>
</dbReference>
<evidence type="ECO:0000256" key="6">
    <source>
        <dbReference type="ARBA" id="ARBA00022741"/>
    </source>
</evidence>
<protein>
    <recommendedName>
        <fullName evidence="13">Cation-transporting ATPase</fullName>
        <ecNumber evidence="13">7.2.2.-</ecNumber>
    </recommendedName>
</protein>
<evidence type="ECO:0000256" key="10">
    <source>
        <dbReference type="ARBA" id="ARBA00022989"/>
    </source>
</evidence>
<dbReference type="GO" id="GO:0140358">
    <property type="term" value="F:P-type transmembrane transporter activity"/>
    <property type="evidence" value="ECO:0007669"/>
    <property type="project" value="InterPro"/>
</dbReference>
<evidence type="ECO:0000313" key="17">
    <source>
        <dbReference type="EMBL" id="CAH1173807.1"/>
    </source>
</evidence>
<keyword evidence="8 13" id="KW-0460">Magnesium</keyword>
<dbReference type="SUPFAM" id="SSF56784">
    <property type="entry name" value="HAD-like"/>
    <property type="match status" value="1"/>
</dbReference>
<dbReference type="InterPro" id="IPR059000">
    <property type="entry name" value="ATPase_P-type_domA"/>
</dbReference>
<evidence type="ECO:0000259" key="15">
    <source>
        <dbReference type="Pfam" id="PF00690"/>
    </source>
</evidence>
<keyword evidence="9 13" id="KW-1278">Translocase</keyword>
<dbReference type="GO" id="GO:0046872">
    <property type="term" value="F:metal ion binding"/>
    <property type="evidence" value="ECO:0007669"/>
    <property type="project" value="UniProtKB-UniRule"/>
</dbReference>
<keyword evidence="10 13" id="KW-1133">Transmembrane helix</keyword>
<evidence type="ECO:0000256" key="9">
    <source>
        <dbReference type="ARBA" id="ARBA00022967"/>
    </source>
</evidence>
<dbReference type="InterPro" id="IPR006544">
    <property type="entry name" value="P-type_TPase_V"/>
</dbReference>
<keyword evidence="7 13" id="KW-0067">ATP-binding</keyword>
<dbReference type="Pfam" id="PF13246">
    <property type="entry name" value="Cation_ATPase"/>
    <property type="match status" value="1"/>
</dbReference>
<dbReference type="Gene3D" id="3.40.1110.10">
    <property type="entry name" value="Calcium-transporting ATPase, cytoplasmic domain N"/>
    <property type="match status" value="1"/>
</dbReference>
<feature type="transmembrane region" description="Helical" evidence="13">
    <location>
        <begin position="1027"/>
        <end position="1047"/>
    </location>
</feature>
<evidence type="ECO:0000256" key="13">
    <source>
        <dbReference type="RuleBase" id="RU362082"/>
    </source>
</evidence>
<dbReference type="InterPro" id="IPR047819">
    <property type="entry name" value="P5A-ATPase_N"/>
</dbReference>
<evidence type="ECO:0000256" key="12">
    <source>
        <dbReference type="ARBA" id="ARBA00049360"/>
    </source>
</evidence>
<evidence type="ECO:0000256" key="1">
    <source>
        <dbReference type="ARBA" id="ARBA00004141"/>
    </source>
</evidence>
<dbReference type="Pfam" id="PF12409">
    <property type="entry name" value="P5-ATPase"/>
    <property type="match status" value="1"/>
</dbReference>
<feature type="transmembrane region" description="Helical" evidence="13">
    <location>
        <begin position="414"/>
        <end position="434"/>
    </location>
</feature>
<dbReference type="InterPro" id="IPR023298">
    <property type="entry name" value="ATPase_P-typ_TM_dom_sf"/>
</dbReference>
<dbReference type="NCBIfam" id="TIGR01657">
    <property type="entry name" value="P-ATPase-V"/>
    <property type="match status" value="1"/>
</dbReference>
<evidence type="ECO:0000256" key="5">
    <source>
        <dbReference type="ARBA" id="ARBA00022723"/>
    </source>
</evidence>
<keyword evidence="6 13" id="KW-0547">Nucleotide-binding</keyword>
<dbReference type="InterPro" id="IPR044492">
    <property type="entry name" value="P_typ_ATPase_HD_dom"/>
</dbReference>
<keyword evidence="18" id="KW-1185">Reference proteome</keyword>
<dbReference type="InterPro" id="IPR036412">
    <property type="entry name" value="HAD-like_sf"/>
</dbReference>
<keyword evidence="3" id="KW-0597">Phosphoprotein</keyword>
<evidence type="ECO:0000256" key="4">
    <source>
        <dbReference type="ARBA" id="ARBA00022692"/>
    </source>
</evidence>
<evidence type="ECO:0000259" key="14">
    <source>
        <dbReference type="Pfam" id="PF00122"/>
    </source>
</evidence>
<dbReference type="InterPro" id="IPR023299">
    <property type="entry name" value="ATPase_P-typ_cyto_dom_N"/>
</dbReference>
<dbReference type="SUPFAM" id="SSF81665">
    <property type="entry name" value="Calcium ATPase, transmembrane domain M"/>
    <property type="match status" value="1"/>
</dbReference>
<dbReference type="SUPFAM" id="SSF81653">
    <property type="entry name" value="Calcium ATPase, transduction domain A"/>
    <property type="match status" value="1"/>
</dbReference>
<reference evidence="17" key="1">
    <citation type="submission" date="2022-01" db="EMBL/GenBank/DDBJ databases">
        <authorList>
            <person name="King R."/>
        </authorList>
    </citation>
    <scope>NUCLEOTIDE SEQUENCE</scope>
</reference>
<keyword evidence="4 13" id="KW-0812">Transmembrane</keyword>
<evidence type="ECO:0000256" key="3">
    <source>
        <dbReference type="ARBA" id="ARBA00022553"/>
    </source>
</evidence>
<dbReference type="Pfam" id="PF00122">
    <property type="entry name" value="E1-E2_ATPase"/>
    <property type="match status" value="1"/>
</dbReference>
<dbReference type="SFLD" id="SFLDG00002">
    <property type="entry name" value="C1.7:_P-type_atpase_like"/>
    <property type="match status" value="1"/>
</dbReference>
<dbReference type="FunFam" id="1.20.1110.10:FF:000023">
    <property type="entry name" value="Cation-transporting ATPase"/>
    <property type="match status" value="1"/>
</dbReference>
<comment type="subcellular location">
    <subcellularLocation>
        <location evidence="1 13">Membrane</location>
        <topology evidence="1 13">Multi-pass membrane protein</topology>
    </subcellularLocation>
</comment>
<dbReference type="InterPro" id="IPR001757">
    <property type="entry name" value="P_typ_ATPase"/>
</dbReference>
<dbReference type="NCBIfam" id="TIGR01494">
    <property type="entry name" value="ATPase_P-type"/>
    <property type="match status" value="2"/>
</dbReference>
<dbReference type="SFLD" id="SFLDS00003">
    <property type="entry name" value="Haloacid_Dehalogenase"/>
    <property type="match status" value="1"/>
</dbReference>
<reference evidence="17" key="2">
    <citation type="submission" date="2022-10" db="EMBL/GenBank/DDBJ databases">
        <authorList>
            <consortium name="ENA_rothamsted_submissions"/>
            <consortium name="culmorum"/>
            <person name="King R."/>
        </authorList>
    </citation>
    <scope>NUCLEOTIDE SEQUENCE</scope>
</reference>
<feature type="transmembrane region" description="Helical" evidence="13">
    <location>
        <begin position="986"/>
        <end position="1007"/>
    </location>
</feature>
<dbReference type="Pfam" id="PF00690">
    <property type="entry name" value="Cation_ATPase_N"/>
    <property type="match status" value="1"/>
</dbReference>
<dbReference type="AlphaFoldDB" id="A0A9P0DT09"/>
<evidence type="ECO:0000256" key="2">
    <source>
        <dbReference type="ARBA" id="ARBA00006000"/>
    </source>
</evidence>
<organism evidence="17 18">
    <name type="scientific">Phaedon cochleariae</name>
    <name type="common">Mustard beetle</name>
    <dbReference type="NCBI Taxonomy" id="80249"/>
    <lineage>
        <taxon>Eukaryota</taxon>
        <taxon>Metazoa</taxon>
        <taxon>Ecdysozoa</taxon>
        <taxon>Arthropoda</taxon>
        <taxon>Hexapoda</taxon>
        <taxon>Insecta</taxon>
        <taxon>Pterygota</taxon>
        <taxon>Neoptera</taxon>
        <taxon>Endopterygota</taxon>
        <taxon>Coleoptera</taxon>
        <taxon>Polyphaga</taxon>
        <taxon>Cucujiformia</taxon>
        <taxon>Chrysomeloidea</taxon>
        <taxon>Chrysomelidae</taxon>
        <taxon>Chrysomelinae</taxon>
        <taxon>Chrysomelini</taxon>
        <taxon>Phaedon</taxon>
    </lineage>
</organism>
<proteinExistence type="inferred from homology"/>
<feature type="transmembrane region" description="Helical" evidence="13">
    <location>
        <begin position="208"/>
        <end position="230"/>
    </location>
</feature>
<feature type="transmembrane region" description="Helical" evidence="13">
    <location>
        <begin position="74"/>
        <end position="94"/>
    </location>
</feature>
<dbReference type="GO" id="GO:0015203">
    <property type="term" value="F:polyamine transmembrane transporter activity"/>
    <property type="evidence" value="ECO:0007669"/>
    <property type="project" value="TreeGrafter"/>
</dbReference>
<feature type="transmembrane region" description="Helical" evidence="13">
    <location>
        <begin position="916"/>
        <end position="935"/>
    </location>
</feature>
<dbReference type="GO" id="GO:0006874">
    <property type="term" value="P:intracellular calcium ion homeostasis"/>
    <property type="evidence" value="ECO:0007669"/>
    <property type="project" value="TreeGrafter"/>
</dbReference>
<dbReference type="EMBL" id="OU896712">
    <property type="protein sequence ID" value="CAH1173807.1"/>
    <property type="molecule type" value="Genomic_DNA"/>
</dbReference>
<feature type="transmembrane region" description="Helical" evidence="13">
    <location>
        <begin position="236"/>
        <end position="256"/>
    </location>
</feature>
<evidence type="ECO:0000256" key="7">
    <source>
        <dbReference type="ARBA" id="ARBA00022840"/>
    </source>
</evidence>
<dbReference type="GO" id="GO:0005524">
    <property type="term" value="F:ATP binding"/>
    <property type="evidence" value="ECO:0007669"/>
    <property type="project" value="UniProtKB-UniRule"/>
</dbReference>
<feature type="domain" description="P5B-type ATPase N-terminal" evidence="16">
    <location>
        <begin position="60"/>
        <end position="139"/>
    </location>
</feature>
<evidence type="ECO:0000256" key="11">
    <source>
        <dbReference type="ARBA" id="ARBA00023136"/>
    </source>
</evidence>
<name>A0A9P0DT09_PHACE</name>
<dbReference type="OrthoDB" id="48943at2759"/>
<dbReference type="EC" id="7.2.2.-" evidence="13"/>
<feature type="transmembrane region" description="Helical" evidence="13">
    <location>
        <begin position="947"/>
        <end position="965"/>
    </location>
</feature>
<dbReference type="PANTHER" id="PTHR45630">
    <property type="entry name" value="CATION-TRANSPORTING ATPASE-RELATED"/>
    <property type="match status" value="1"/>
</dbReference>
<dbReference type="Gene3D" id="3.40.50.1000">
    <property type="entry name" value="HAD superfamily/HAD-like"/>
    <property type="match status" value="1"/>
</dbReference>
<dbReference type="PRINTS" id="PR00119">
    <property type="entry name" value="CATATPASE"/>
</dbReference>
<dbReference type="InterPro" id="IPR018303">
    <property type="entry name" value="ATPase_P-typ_P_site"/>
</dbReference>
<dbReference type="GO" id="GO:0019829">
    <property type="term" value="F:ATPase-coupled monoatomic cation transmembrane transporter activity"/>
    <property type="evidence" value="ECO:0007669"/>
    <property type="project" value="UniProtKB-UniRule"/>
</dbReference>
<evidence type="ECO:0000256" key="8">
    <source>
        <dbReference type="ARBA" id="ARBA00022842"/>
    </source>
</evidence>
<keyword evidence="11 13" id="KW-0472">Membrane</keyword>
<dbReference type="GO" id="GO:0016887">
    <property type="term" value="F:ATP hydrolysis activity"/>
    <property type="evidence" value="ECO:0007669"/>
    <property type="project" value="InterPro"/>
</dbReference>
<sequence>MLDNDNTLPNEKVDKFHSVQLIVLILLDVQMREMSNQGYESLESINNTHEILNEAKDEVKFKIYGYIESRSRTFLYNLFSLCLIGIPYIVVNFYPRLKTLTYQKCSLDRATIILVSDSDGKYSWKQITYEKITHTARPLFGEFRYFFYQHTKYVWSTEHLVFVTLGDLIPTLTNDEYLNNTDGLKKEEYENRLNVYGKNELDIKIKSYWTLFIEEVITPFYFFQVFSVCLWLYDEYIAYAICIFVLTLFSSFTSIIQIRKQLVALHALVESSKCHEVTVCRQTQESNQDIIKINAANLVPGDLIVLPAANLIMPCDAVLLTGQCIVNESMLTGESVPITKTALQSNNEQYNMDTQKRHTLFSGTNVMQTRYYGGEHVLARVIRTGFDTTKGSLVKSILYQPPVGSDFYKDSFKFVLVLLTVAAAGMGYCMYLYISRGAAFEDIIVRTLDVITIVVPPALPAAMAIGTSYSQSRLKTLGIFCVSPPRINICGKIKLACFDKTGTLTHDSLNMNSIVPSVDGRFSLPIDNVAELDVESKFVQGMATCHSLTRIDNKLNGDPLDINMFEFTKWDLDEPGDDENTRFDMLAPTVVMPGRNIGTPGNSKDLEMPYEIGIIKQFTFSSTTSCMTVICRDLRNPRLMAFTKGAPEKLHGMCIPESVPEDFNSSLSQFTSQGYRVIALGYKDLPHKFRWKEAQSTKRSVIECDLIFLGFLIMYNPLKTETAPCIRTLHQANIKTAMITGDNILTAISVAYECGMVNTDDQVYIISMENTDDSPEKVPKVIIEKAGTSSSKDYVSLNLDNNDYHFALDGKTWNKLRYFYPDVIPSILVRTTIFARFQPDQKTQLIMSFQNLDYIVSMVGDGANDCGALRAAHVGVSLSQAEASVAAPFTSSIADISCLVYLILEGRCALVTSFAIFKYMAVYSLIQFFSVLILYRQHSNMGDYQFLYIDLIITTILPITIGLQGPSNKLGTKSPMKSLVSVKNTAPLILQIAVCAFIQVSVIFYLYQQPWFEPVPIAVIDPVIDCWESTVLFLVSCFQYIVLATVYSKGLPFRQRLITNFWFLISALGLTIFTTWLVIFPCKQMAELMDVVFVHRDEKDKLVFRYTLLLFPLIHVFIAVFIELGISDRKWLNRCFKILKCKRKSKNKYKLLLKDSSYRPLNFDEQCHDSMSFTSRTSIVICYYLHHEFSPNSNLLLPQTSDLSLCFLTIVAAGAV</sequence>
<accession>A0A9P0DT09</accession>
<keyword evidence="5 13" id="KW-0479">Metal-binding</keyword>
<dbReference type="GO" id="GO:0016020">
    <property type="term" value="C:membrane"/>
    <property type="evidence" value="ECO:0007669"/>
    <property type="project" value="UniProtKB-SubCell"/>
</dbReference>
<dbReference type="SFLD" id="SFLDF00027">
    <property type="entry name" value="p-type_atpase"/>
    <property type="match status" value="1"/>
</dbReference>